<comment type="caution">
    <text evidence="1">The sequence shown here is derived from an EMBL/GenBank/DDBJ whole genome shotgun (WGS) entry which is preliminary data.</text>
</comment>
<evidence type="ECO:0000313" key="1">
    <source>
        <dbReference type="EMBL" id="GGN04129.1"/>
    </source>
</evidence>
<dbReference type="RefSeq" id="WP_019940995.1">
    <property type="nucleotide sequence ID" value="NZ_BMLI01000002.1"/>
</dbReference>
<gene>
    <name evidence="1" type="ORF">GCM10010967_43780</name>
</gene>
<dbReference type="EMBL" id="BMLI01000002">
    <property type="protein sequence ID" value="GGN04129.1"/>
    <property type="molecule type" value="Genomic_DNA"/>
</dbReference>
<evidence type="ECO:0000313" key="2">
    <source>
        <dbReference type="Proteomes" id="UP000632339"/>
    </source>
</evidence>
<keyword evidence="2" id="KW-1185">Reference proteome</keyword>
<name>A0ABQ2IAF5_9BACT</name>
<protein>
    <submittedName>
        <fullName evidence="1">Uncharacterized protein</fullName>
    </submittedName>
</protein>
<accession>A0ABQ2IAF5</accession>
<dbReference type="Proteomes" id="UP000632339">
    <property type="component" value="Unassembled WGS sequence"/>
</dbReference>
<sequence length="488" mass="55579">MKPLFALAISLVMLTGNYQKPGTDRPADDMLYPASAMNKLRHIVDSLNLKFKVCDLNKVYLSKPQARAHHISLEGLQSKTALADMEAGISYDRFLARYPMATVDPDLLTVAYDGKDYKTHEPIVAFSNVNGKGSYSLEVPKDTAEALGDLRGKWVTSFDKYGEGSVQAFYFTENPAQRPIPEKYGRWIQYVDCLVDTTSRIFTEKAEHAGRTYLSKLHPAADALNGYILEVFPRQRGKQKMTDKEIQEWVEASNAWEAQRAHRVDSLQKASSKFRELFAAAVEEAKQLGSDNDYIDEYIERYHSPELALQLKRNRIVVGGCSMDDSPRIHAMNIARLSAETIQWDIFLRAHLDIMNDYFERVSDGSWAQEGRKTYIRELEVLDINVPDLMMGIVLRAGNVNGNHYFGSVGRIGRSITESVNAKEMEARIMDMITDPGLDDYNRAIAYYLFKNYNYYLPDKATQRRNTVSLEVAMKTLPHYLTVNIERE</sequence>
<proteinExistence type="predicted"/>
<reference evidence="2" key="1">
    <citation type="journal article" date="2019" name="Int. J. Syst. Evol. Microbiol.">
        <title>The Global Catalogue of Microorganisms (GCM) 10K type strain sequencing project: providing services to taxonomists for standard genome sequencing and annotation.</title>
        <authorList>
            <consortium name="The Broad Institute Genomics Platform"/>
            <consortium name="The Broad Institute Genome Sequencing Center for Infectious Disease"/>
            <person name="Wu L."/>
            <person name="Ma J."/>
        </authorList>
    </citation>
    <scope>NUCLEOTIDE SEQUENCE [LARGE SCALE GENOMIC DNA]</scope>
    <source>
        <strain evidence="2">CGMCC 1.6375</strain>
    </source>
</reference>
<organism evidence="1 2">
    <name type="scientific">Dyadobacter beijingensis</name>
    <dbReference type="NCBI Taxonomy" id="365489"/>
    <lineage>
        <taxon>Bacteria</taxon>
        <taxon>Pseudomonadati</taxon>
        <taxon>Bacteroidota</taxon>
        <taxon>Cytophagia</taxon>
        <taxon>Cytophagales</taxon>
        <taxon>Spirosomataceae</taxon>
        <taxon>Dyadobacter</taxon>
    </lineage>
</organism>